<evidence type="ECO:0000256" key="3">
    <source>
        <dbReference type="ARBA" id="ARBA00022801"/>
    </source>
</evidence>
<evidence type="ECO:0000256" key="5">
    <source>
        <dbReference type="ARBA" id="ARBA00023277"/>
    </source>
</evidence>
<comment type="caution">
    <text evidence="6">The sequence shown here is derived from an EMBL/GenBank/DDBJ whole genome shotgun (WGS) entry which is preliminary data.</text>
</comment>
<dbReference type="Gene3D" id="3.20.20.370">
    <property type="entry name" value="Glycoside hydrolase/deacetylase"/>
    <property type="match status" value="1"/>
</dbReference>
<keyword evidence="7" id="KW-1185">Reference proteome</keyword>
<dbReference type="PANTHER" id="PTHR31609">
    <property type="entry name" value="YDJC DEACETYLASE FAMILY MEMBER"/>
    <property type="match status" value="1"/>
</dbReference>
<dbReference type="SUPFAM" id="SSF88713">
    <property type="entry name" value="Glycoside hydrolase/deacetylase"/>
    <property type="match status" value="1"/>
</dbReference>
<dbReference type="OrthoDB" id="9774177at2"/>
<dbReference type="CDD" id="cd10804">
    <property type="entry name" value="YdjC_HpnK_like"/>
    <property type="match status" value="1"/>
</dbReference>
<dbReference type="InterPro" id="IPR011330">
    <property type="entry name" value="Glyco_hydro/deAcase_b/a-brl"/>
</dbReference>
<evidence type="ECO:0000313" key="7">
    <source>
        <dbReference type="Proteomes" id="UP000325255"/>
    </source>
</evidence>
<dbReference type="NCBIfam" id="TIGR03473">
    <property type="entry name" value="HpnK"/>
    <property type="match status" value="1"/>
</dbReference>
<proteinExistence type="predicted"/>
<reference evidence="6 7" key="1">
    <citation type="submission" date="2019-09" db="EMBL/GenBank/DDBJ databases">
        <title>Genome sequence of Rhodovastum atsumiense, a diverse member of the Acetobacteraceae family of non-sulfur purple photosynthetic bacteria.</title>
        <authorList>
            <person name="Meyer T."/>
            <person name="Kyndt J."/>
        </authorList>
    </citation>
    <scope>NUCLEOTIDE SEQUENCE [LARGE SCALE GENOMIC DNA]</scope>
    <source>
        <strain evidence="6 7">DSM 21279</strain>
    </source>
</reference>
<gene>
    <name evidence="6" type="ORF">F1189_19605</name>
</gene>
<organism evidence="6 7">
    <name type="scientific">Rhodovastum atsumiense</name>
    <dbReference type="NCBI Taxonomy" id="504468"/>
    <lineage>
        <taxon>Bacteria</taxon>
        <taxon>Pseudomonadati</taxon>
        <taxon>Pseudomonadota</taxon>
        <taxon>Alphaproteobacteria</taxon>
        <taxon>Acetobacterales</taxon>
        <taxon>Acetobacteraceae</taxon>
        <taxon>Rhodovastum</taxon>
    </lineage>
</organism>
<evidence type="ECO:0000256" key="2">
    <source>
        <dbReference type="ARBA" id="ARBA00022723"/>
    </source>
</evidence>
<accession>A0A5M6IPV7</accession>
<keyword evidence="4" id="KW-0460">Magnesium</keyword>
<dbReference type="GO" id="GO:0016787">
    <property type="term" value="F:hydrolase activity"/>
    <property type="evidence" value="ECO:0007669"/>
    <property type="project" value="UniProtKB-KW"/>
</dbReference>
<sequence length="306" mass="33118">MKKGQGSALDLPSCAARGRATATRPLDPIRFQIAEPAREIIATADDFGLSEAVNEGIERAFRDGILNATSLMVGGAAVEDAVERARRNPGLKVGLHLVLVEGPAVLPPSDIPDLVNASGQFPSDQVRLGVDYFFRPRVRRQLAAEIEAQFTAFAATGLDLAHADAHKHMHLHPTVGALMLRIGRRFGLRQVRVPAEPPEVMAACGVAPTLGARALHAWSQVLRRQARRAGMTVPDAVFGLAWTGHMTEARLLRLIPHLPQGRSEIYFHPAARRDPVIDALMPDYEHEAELAALLSPAVRSALEQPA</sequence>
<keyword evidence="2" id="KW-0479">Metal-binding</keyword>
<dbReference type="InterPro" id="IPR006879">
    <property type="entry name" value="YdjC-like"/>
</dbReference>
<evidence type="ECO:0000256" key="1">
    <source>
        <dbReference type="ARBA" id="ARBA00001946"/>
    </source>
</evidence>
<name>A0A5M6IPV7_9PROT</name>
<protein>
    <submittedName>
        <fullName evidence="6">ChbG/HpnK family deacetylase</fullName>
    </submittedName>
</protein>
<dbReference type="Pfam" id="PF04794">
    <property type="entry name" value="YdjC"/>
    <property type="match status" value="1"/>
</dbReference>
<dbReference type="GO" id="GO:0046872">
    <property type="term" value="F:metal ion binding"/>
    <property type="evidence" value="ECO:0007669"/>
    <property type="project" value="UniProtKB-KW"/>
</dbReference>
<dbReference type="AlphaFoldDB" id="A0A5M6IPV7"/>
<dbReference type="PANTHER" id="PTHR31609:SF1">
    <property type="entry name" value="CARBOHYDRATE DEACETYLASE"/>
    <property type="match status" value="1"/>
</dbReference>
<evidence type="ECO:0000313" key="6">
    <source>
        <dbReference type="EMBL" id="KAA5610320.1"/>
    </source>
</evidence>
<dbReference type="InterPro" id="IPR017836">
    <property type="entry name" value="Hopanoid_biosynth-assoc_HpnK"/>
</dbReference>
<keyword evidence="5" id="KW-0119">Carbohydrate metabolism</keyword>
<dbReference type="GO" id="GO:0005975">
    <property type="term" value="P:carbohydrate metabolic process"/>
    <property type="evidence" value="ECO:0007669"/>
    <property type="project" value="InterPro"/>
</dbReference>
<dbReference type="Proteomes" id="UP000325255">
    <property type="component" value="Unassembled WGS sequence"/>
</dbReference>
<keyword evidence="3" id="KW-0378">Hydrolase</keyword>
<dbReference type="EMBL" id="VWPK01000034">
    <property type="protein sequence ID" value="KAA5610320.1"/>
    <property type="molecule type" value="Genomic_DNA"/>
</dbReference>
<evidence type="ECO:0000256" key="4">
    <source>
        <dbReference type="ARBA" id="ARBA00022842"/>
    </source>
</evidence>
<comment type="cofactor">
    <cofactor evidence="1">
        <name>Mg(2+)</name>
        <dbReference type="ChEBI" id="CHEBI:18420"/>
    </cofactor>
</comment>
<dbReference type="GO" id="GO:0019213">
    <property type="term" value="F:deacetylase activity"/>
    <property type="evidence" value="ECO:0007669"/>
    <property type="project" value="TreeGrafter"/>
</dbReference>